<proteinExistence type="inferred from homology"/>
<sequence>MLRFLPVLALALCSAPTTAAEPEKIDVFAAGTGGYAMYRIPGVVVTQAGTVLAYCEARKTGSDWATIDILLRRSTDGGRTWDDPQKVADVKGPKERNPVAVAKKLGKPDDITYNNPVMIADRSGAVHLLFCLDYMRCFHSRSGDDGRTWSEPAEITATAFEPLKKAHDWKVIATGPGHGIQLKGGRLVVPVWLALGTGGGGHGDSVAATISSDDGGKTWKPGEVAAPRTAEILSPNESTVCELTDGSVMLNARSPSKANRRLVTISADGATKWSQPTFDDALPEPLCMGSLLSVPGTKLVLFSNPDNLDKAGAKSPPAPGTGRDRKNLTVRLSDDSGKTWAAKRSVEAGFSAYSDLALAKDGTVLLFYERADDKGTKYGRLTVTRFPVEWVRGK</sequence>
<dbReference type="GO" id="GO:0009313">
    <property type="term" value="P:oligosaccharide catabolic process"/>
    <property type="evidence" value="ECO:0007669"/>
    <property type="project" value="TreeGrafter"/>
</dbReference>
<comment type="similarity">
    <text evidence="2">Belongs to the glycosyl hydrolase 33 family.</text>
</comment>
<dbReference type="CDD" id="cd15482">
    <property type="entry name" value="Sialidase_non-viral"/>
    <property type="match status" value="1"/>
</dbReference>
<feature type="signal peptide" evidence="5">
    <location>
        <begin position="1"/>
        <end position="19"/>
    </location>
</feature>
<protein>
    <recommendedName>
        <fullName evidence="3">exo-alpha-sialidase</fullName>
        <ecNumber evidence="3">3.2.1.18</ecNumber>
    </recommendedName>
</protein>
<feature type="domain" description="Sialidase" evidence="6">
    <location>
        <begin position="111"/>
        <end position="364"/>
    </location>
</feature>
<evidence type="ECO:0000256" key="2">
    <source>
        <dbReference type="ARBA" id="ARBA00009348"/>
    </source>
</evidence>
<dbReference type="PANTHER" id="PTHR10628:SF30">
    <property type="entry name" value="EXO-ALPHA-SIALIDASE"/>
    <property type="match status" value="1"/>
</dbReference>
<dbReference type="GO" id="GO:0004308">
    <property type="term" value="F:exo-alpha-sialidase activity"/>
    <property type="evidence" value="ECO:0007669"/>
    <property type="project" value="UniProtKB-EC"/>
</dbReference>
<dbReference type="Pfam" id="PF13088">
    <property type="entry name" value="BNR_2"/>
    <property type="match status" value="1"/>
</dbReference>
<evidence type="ECO:0000313" key="7">
    <source>
        <dbReference type="EMBL" id="AWM39401.1"/>
    </source>
</evidence>
<dbReference type="SUPFAM" id="SSF50939">
    <property type="entry name" value="Sialidases"/>
    <property type="match status" value="1"/>
</dbReference>
<keyword evidence="8" id="KW-1185">Reference proteome</keyword>
<dbReference type="EMBL" id="CP025958">
    <property type="protein sequence ID" value="AWM39401.1"/>
    <property type="molecule type" value="Genomic_DNA"/>
</dbReference>
<dbReference type="OrthoDB" id="7294637at2"/>
<dbReference type="Proteomes" id="UP000245802">
    <property type="component" value="Chromosome"/>
</dbReference>
<accession>A0A2Z3H3G8</accession>
<dbReference type="InterPro" id="IPR011040">
    <property type="entry name" value="Sialidase"/>
</dbReference>
<evidence type="ECO:0000256" key="3">
    <source>
        <dbReference type="ARBA" id="ARBA00012733"/>
    </source>
</evidence>
<evidence type="ECO:0000259" key="6">
    <source>
        <dbReference type="Pfam" id="PF13088"/>
    </source>
</evidence>
<feature type="region of interest" description="Disordered" evidence="4">
    <location>
        <begin position="306"/>
        <end position="328"/>
    </location>
</feature>
<evidence type="ECO:0000256" key="1">
    <source>
        <dbReference type="ARBA" id="ARBA00000427"/>
    </source>
</evidence>
<organism evidence="7 8">
    <name type="scientific">Gemmata obscuriglobus</name>
    <dbReference type="NCBI Taxonomy" id="114"/>
    <lineage>
        <taxon>Bacteria</taxon>
        <taxon>Pseudomonadati</taxon>
        <taxon>Planctomycetota</taxon>
        <taxon>Planctomycetia</taxon>
        <taxon>Gemmatales</taxon>
        <taxon>Gemmataceae</taxon>
        <taxon>Gemmata</taxon>
    </lineage>
</organism>
<evidence type="ECO:0000256" key="5">
    <source>
        <dbReference type="SAM" id="SignalP"/>
    </source>
</evidence>
<comment type="catalytic activity">
    <reaction evidence="1">
        <text>Hydrolysis of alpha-(2-&gt;3)-, alpha-(2-&gt;6)-, alpha-(2-&gt;8)- glycosidic linkages of terminal sialic acid residues in oligosaccharides, glycoproteins, glycolipids, colominic acid and synthetic substrates.</text>
        <dbReference type="EC" id="3.2.1.18"/>
    </reaction>
</comment>
<name>A0A2Z3H3G8_9BACT</name>
<dbReference type="KEGG" id="gog:C1280_22045"/>
<dbReference type="Gene3D" id="2.120.10.10">
    <property type="match status" value="1"/>
</dbReference>
<dbReference type="GO" id="GO:0016020">
    <property type="term" value="C:membrane"/>
    <property type="evidence" value="ECO:0007669"/>
    <property type="project" value="TreeGrafter"/>
</dbReference>
<dbReference type="PANTHER" id="PTHR10628">
    <property type="entry name" value="SIALIDASE"/>
    <property type="match status" value="1"/>
</dbReference>
<keyword evidence="5" id="KW-0732">Signal</keyword>
<dbReference type="InterPro" id="IPR026856">
    <property type="entry name" value="Sialidase_fam"/>
</dbReference>
<dbReference type="GO" id="GO:0006689">
    <property type="term" value="P:ganglioside catabolic process"/>
    <property type="evidence" value="ECO:0007669"/>
    <property type="project" value="TreeGrafter"/>
</dbReference>
<evidence type="ECO:0000256" key="4">
    <source>
        <dbReference type="SAM" id="MobiDB-lite"/>
    </source>
</evidence>
<dbReference type="InterPro" id="IPR036278">
    <property type="entry name" value="Sialidase_sf"/>
</dbReference>
<gene>
    <name evidence="7" type="ORF">C1280_22045</name>
</gene>
<evidence type="ECO:0000313" key="8">
    <source>
        <dbReference type="Proteomes" id="UP000245802"/>
    </source>
</evidence>
<dbReference type="AlphaFoldDB" id="A0A2Z3H3G8"/>
<feature type="chain" id="PRO_5016465293" description="exo-alpha-sialidase" evidence="5">
    <location>
        <begin position="20"/>
        <end position="394"/>
    </location>
</feature>
<dbReference type="GO" id="GO:0005737">
    <property type="term" value="C:cytoplasm"/>
    <property type="evidence" value="ECO:0007669"/>
    <property type="project" value="TreeGrafter"/>
</dbReference>
<dbReference type="EC" id="3.2.1.18" evidence="3"/>
<reference evidence="7 8" key="1">
    <citation type="submission" date="2018-01" db="EMBL/GenBank/DDBJ databases">
        <title>G. obscuriglobus.</title>
        <authorList>
            <person name="Franke J."/>
            <person name="Blomberg W."/>
            <person name="Selmecki A."/>
        </authorList>
    </citation>
    <scope>NUCLEOTIDE SEQUENCE [LARGE SCALE GENOMIC DNA]</scope>
    <source>
        <strain evidence="7 8">DSM 5831</strain>
    </source>
</reference>
<dbReference type="RefSeq" id="WP_010033980.1">
    <property type="nucleotide sequence ID" value="NZ_CP025958.1"/>
</dbReference>